<evidence type="ECO:0000313" key="4">
    <source>
        <dbReference type="Proteomes" id="UP001501343"/>
    </source>
</evidence>
<keyword evidence="1" id="KW-0812">Transmembrane</keyword>
<name>A0ABP5BGF7_9MICO</name>
<sequence length="229" mass="25464">MSLPANLIKGGVAVAGAAAVAIVTVVFRQRLEKLVDSISKLWDGKRIAIIGRQSVGKTALLETLLGKERPAAARPTVDPESGGVFELQQEKRAVRYRVRHDLPGWAPANAYKGWEEDFNNADFVLYLFRADLVEQGDKDTVDLVDRDLNQLKKWLSPQAKTPRIILIGTHADQSELFGTDERAFRGLVRKARPIKSGAIKLNKADLIVGSLKDEAGRRRVIESLRRYVK</sequence>
<evidence type="ECO:0000259" key="2">
    <source>
        <dbReference type="Pfam" id="PF01926"/>
    </source>
</evidence>
<comment type="caution">
    <text evidence="3">The sequence shown here is derived from an EMBL/GenBank/DDBJ whole genome shotgun (WGS) entry which is preliminary data.</text>
</comment>
<evidence type="ECO:0000313" key="3">
    <source>
        <dbReference type="EMBL" id="GAA1941538.1"/>
    </source>
</evidence>
<keyword evidence="1" id="KW-1133">Transmembrane helix</keyword>
<accession>A0ABP5BGF7</accession>
<feature type="domain" description="G" evidence="2">
    <location>
        <begin position="46"/>
        <end position="165"/>
    </location>
</feature>
<dbReference type="CDD" id="cd00882">
    <property type="entry name" value="Ras_like_GTPase"/>
    <property type="match status" value="1"/>
</dbReference>
<dbReference type="RefSeq" id="WP_248151766.1">
    <property type="nucleotide sequence ID" value="NZ_BAAAOF010000009.1"/>
</dbReference>
<dbReference type="EMBL" id="BAAAOF010000009">
    <property type="protein sequence ID" value="GAA1941538.1"/>
    <property type="molecule type" value="Genomic_DNA"/>
</dbReference>
<dbReference type="Proteomes" id="UP001501343">
    <property type="component" value="Unassembled WGS sequence"/>
</dbReference>
<keyword evidence="4" id="KW-1185">Reference proteome</keyword>
<keyword evidence="1" id="KW-0472">Membrane</keyword>
<dbReference type="InterPro" id="IPR006073">
    <property type="entry name" value="GTP-bd"/>
</dbReference>
<evidence type="ECO:0000256" key="1">
    <source>
        <dbReference type="SAM" id="Phobius"/>
    </source>
</evidence>
<feature type="transmembrane region" description="Helical" evidence="1">
    <location>
        <begin position="6"/>
        <end position="27"/>
    </location>
</feature>
<dbReference type="SUPFAM" id="SSF52540">
    <property type="entry name" value="P-loop containing nucleoside triphosphate hydrolases"/>
    <property type="match status" value="1"/>
</dbReference>
<dbReference type="InterPro" id="IPR027417">
    <property type="entry name" value="P-loop_NTPase"/>
</dbReference>
<dbReference type="Pfam" id="PF01926">
    <property type="entry name" value="MMR_HSR1"/>
    <property type="match status" value="1"/>
</dbReference>
<organism evidence="3 4">
    <name type="scientific">Microbacterium aoyamense</name>
    <dbReference type="NCBI Taxonomy" id="344166"/>
    <lineage>
        <taxon>Bacteria</taxon>
        <taxon>Bacillati</taxon>
        <taxon>Actinomycetota</taxon>
        <taxon>Actinomycetes</taxon>
        <taxon>Micrococcales</taxon>
        <taxon>Microbacteriaceae</taxon>
        <taxon>Microbacterium</taxon>
    </lineage>
</organism>
<gene>
    <name evidence="3" type="ORF">GCM10009775_36660</name>
</gene>
<dbReference type="Gene3D" id="3.40.50.300">
    <property type="entry name" value="P-loop containing nucleotide triphosphate hydrolases"/>
    <property type="match status" value="1"/>
</dbReference>
<proteinExistence type="predicted"/>
<protein>
    <recommendedName>
        <fullName evidence="2">G domain-containing protein</fullName>
    </recommendedName>
</protein>
<reference evidence="4" key="1">
    <citation type="journal article" date="2019" name="Int. J. Syst. Evol. Microbiol.">
        <title>The Global Catalogue of Microorganisms (GCM) 10K type strain sequencing project: providing services to taxonomists for standard genome sequencing and annotation.</title>
        <authorList>
            <consortium name="The Broad Institute Genomics Platform"/>
            <consortium name="The Broad Institute Genome Sequencing Center for Infectious Disease"/>
            <person name="Wu L."/>
            <person name="Ma J."/>
        </authorList>
    </citation>
    <scope>NUCLEOTIDE SEQUENCE [LARGE SCALE GENOMIC DNA]</scope>
    <source>
        <strain evidence="4">JCM 14900</strain>
    </source>
</reference>